<organism evidence="1 2">
    <name type="scientific">Cellulomonas iranensis</name>
    <dbReference type="NCBI Taxonomy" id="76862"/>
    <lineage>
        <taxon>Bacteria</taxon>
        <taxon>Bacillati</taxon>
        <taxon>Actinomycetota</taxon>
        <taxon>Actinomycetes</taxon>
        <taxon>Micrococcales</taxon>
        <taxon>Cellulomonadaceae</taxon>
        <taxon>Cellulomonas</taxon>
    </lineage>
</organism>
<dbReference type="EMBL" id="JAUSVM010000001">
    <property type="protein sequence ID" value="MDQ0426101.1"/>
    <property type="molecule type" value="Genomic_DNA"/>
</dbReference>
<accession>A0ABU0GL69</accession>
<gene>
    <name evidence="1" type="ORF">JO380_002482</name>
</gene>
<sequence>MSTRLDLALHEIADAAGDATAFGDDTAAGTVATVRRLTGRVRRRRAVRGAGTAAVAASAAGAVVLVGPQLTVDPTPAVAPGACGTSFTGTGDDAGDAGFTIGVDAGTVPVPAGSTSFGTWQSRTLAVAVEVEVPLPEGATPDGTGTVPVEQPASPDLVLTRDDVVVAETVLDPSRAAAAGSAWEASGDDVPGLLVSQVVEDGEVSLLWTSTVDVVACDTGGALPSGDYEVWATHAGTDGVERVVGPYDLTLAAEQPSVASSLPADFPPGVPLVGGRLVSATRDGDRWTVEVATPATDREVAALRMLSAAALRTGGAAGEVLNGPDGGIALDGWSVRVTPTSTSDGEPSVVYVLTPTD</sequence>
<comment type="caution">
    <text evidence="1">The sequence shown here is derived from an EMBL/GenBank/DDBJ whole genome shotgun (WGS) entry which is preliminary data.</text>
</comment>
<evidence type="ECO:0000313" key="2">
    <source>
        <dbReference type="Proteomes" id="UP001240250"/>
    </source>
</evidence>
<name>A0ABU0GL69_9CELL</name>
<keyword evidence="2" id="KW-1185">Reference proteome</keyword>
<protein>
    <submittedName>
        <fullName evidence="1">Uncharacterized protein</fullName>
    </submittedName>
</protein>
<dbReference type="Proteomes" id="UP001240250">
    <property type="component" value="Unassembled WGS sequence"/>
</dbReference>
<proteinExistence type="predicted"/>
<reference evidence="1 2" key="1">
    <citation type="submission" date="2023-07" db="EMBL/GenBank/DDBJ databases">
        <title>Sequencing the genomes of 1000 actinobacteria strains.</title>
        <authorList>
            <person name="Klenk H.-P."/>
        </authorList>
    </citation>
    <scope>NUCLEOTIDE SEQUENCE [LARGE SCALE GENOMIC DNA]</scope>
    <source>
        <strain evidence="1 2">DSM 14785</strain>
    </source>
</reference>
<dbReference type="RefSeq" id="WP_070320825.1">
    <property type="nucleotide sequence ID" value="NZ_CP194061.1"/>
</dbReference>
<evidence type="ECO:0000313" key="1">
    <source>
        <dbReference type="EMBL" id="MDQ0426101.1"/>
    </source>
</evidence>